<dbReference type="InterPro" id="IPR011075">
    <property type="entry name" value="TetR_C"/>
</dbReference>
<dbReference type="SUPFAM" id="SSF46689">
    <property type="entry name" value="Homeodomain-like"/>
    <property type="match status" value="1"/>
</dbReference>
<evidence type="ECO:0000256" key="1">
    <source>
        <dbReference type="ARBA" id="ARBA00023015"/>
    </source>
</evidence>
<evidence type="ECO:0000256" key="4">
    <source>
        <dbReference type="PROSITE-ProRule" id="PRU00335"/>
    </source>
</evidence>
<dbReference type="InterPro" id="IPR036271">
    <property type="entry name" value="Tet_transcr_reg_TetR-rel_C_sf"/>
</dbReference>
<evidence type="ECO:0000313" key="6">
    <source>
        <dbReference type="EMBL" id="SIR64291.1"/>
    </source>
</evidence>
<dbReference type="PROSITE" id="PS50977">
    <property type="entry name" value="HTH_TETR_2"/>
    <property type="match status" value="1"/>
</dbReference>
<keyword evidence="3" id="KW-0804">Transcription</keyword>
<dbReference type="Pfam" id="PF16925">
    <property type="entry name" value="TetR_C_13"/>
    <property type="match status" value="1"/>
</dbReference>
<feature type="DNA-binding region" description="H-T-H motif" evidence="4">
    <location>
        <begin position="40"/>
        <end position="59"/>
    </location>
</feature>
<dbReference type="EMBL" id="FTNI01000012">
    <property type="protein sequence ID" value="SIR64291.1"/>
    <property type="molecule type" value="Genomic_DNA"/>
</dbReference>
<dbReference type="GO" id="GO:0003677">
    <property type="term" value="F:DNA binding"/>
    <property type="evidence" value="ECO:0007669"/>
    <property type="project" value="UniProtKB-UniRule"/>
</dbReference>
<reference evidence="7" key="1">
    <citation type="submission" date="2017-01" db="EMBL/GenBank/DDBJ databases">
        <authorList>
            <person name="Varghese N."/>
            <person name="Submissions S."/>
        </authorList>
    </citation>
    <scope>NUCLEOTIDE SEQUENCE [LARGE SCALE GENOMIC DNA]</scope>
    <source>
        <strain evidence="7">ATCC 12950</strain>
    </source>
</reference>
<gene>
    <name evidence="6" type="ORF">SAMN05421833_11258</name>
</gene>
<dbReference type="SUPFAM" id="SSF48498">
    <property type="entry name" value="Tetracyclin repressor-like, C-terminal domain"/>
    <property type="match status" value="1"/>
</dbReference>
<keyword evidence="7" id="KW-1185">Reference proteome</keyword>
<evidence type="ECO:0000256" key="2">
    <source>
        <dbReference type="ARBA" id="ARBA00023125"/>
    </source>
</evidence>
<sequence>MDTQGADTARRGRIDGDEARRRILDAAERLFYARGVQAVGMDQIRDAAGVSLKRLYQCYPSKDVLVEAYLEHRDRRWNQALAEHVGRAAAPRERVTAVFGFLAEWFETADFRGCSFINAFGELGPTSPPVAAAARAHKRRLRERLGTLVTEAGAADPDVLADQLLLLVEGAIVAAAMGTATGPAERARSAALALLSAACPPAPPGR</sequence>
<dbReference type="AlphaFoldDB" id="A0A1N7CL03"/>
<dbReference type="PRINTS" id="PR00455">
    <property type="entry name" value="HTHTETR"/>
</dbReference>
<keyword evidence="2 4" id="KW-0238">DNA-binding</keyword>
<dbReference type="PANTHER" id="PTHR47506">
    <property type="entry name" value="TRANSCRIPTIONAL REGULATORY PROTEIN"/>
    <property type="match status" value="1"/>
</dbReference>
<evidence type="ECO:0000256" key="3">
    <source>
        <dbReference type="ARBA" id="ARBA00023163"/>
    </source>
</evidence>
<accession>A0A1N7CL03</accession>
<protein>
    <submittedName>
        <fullName evidence="6">Transcriptional regulator, TetR family</fullName>
    </submittedName>
</protein>
<dbReference type="InterPro" id="IPR001647">
    <property type="entry name" value="HTH_TetR"/>
</dbReference>
<evidence type="ECO:0000313" key="7">
    <source>
        <dbReference type="Proteomes" id="UP000186096"/>
    </source>
</evidence>
<feature type="domain" description="HTH tetR-type" evidence="5">
    <location>
        <begin position="17"/>
        <end position="77"/>
    </location>
</feature>
<organism evidence="6 7">
    <name type="scientific">Microbispora rosea</name>
    <dbReference type="NCBI Taxonomy" id="58117"/>
    <lineage>
        <taxon>Bacteria</taxon>
        <taxon>Bacillati</taxon>
        <taxon>Actinomycetota</taxon>
        <taxon>Actinomycetes</taxon>
        <taxon>Streptosporangiales</taxon>
        <taxon>Streptosporangiaceae</taxon>
        <taxon>Microbispora</taxon>
    </lineage>
</organism>
<name>A0A1N7CL03_9ACTN</name>
<dbReference type="PANTHER" id="PTHR47506:SF1">
    <property type="entry name" value="HTH-TYPE TRANSCRIPTIONAL REGULATOR YJDC"/>
    <property type="match status" value="1"/>
</dbReference>
<proteinExistence type="predicted"/>
<dbReference type="RefSeq" id="WP_239104869.1">
    <property type="nucleotide sequence ID" value="NZ_FTNI01000012.1"/>
</dbReference>
<dbReference type="Pfam" id="PF00440">
    <property type="entry name" value="TetR_N"/>
    <property type="match status" value="1"/>
</dbReference>
<dbReference type="STRING" id="58117.SAMN05421833_11258"/>
<dbReference type="InterPro" id="IPR009057">
    <property type="entry name" value="Homeodomain-like_sf"/>
</dbReference>
<dbReference type="Proteomes" id="UP000186096">
    <property type="component" value="Unassembled WGS sequence"/>
</dbReference>
<keyword evidence="1" id="KW-0805">Transcription regulation</keyword>
<dbReference type="Gene3D" id="1.10.357.10">
    <property type="entry name" value="Tetracycline Repressor, domain 2"/>
    <property type="match status" value="1"/>
</dbReference>
<evidence type="ECO:0000259" key="5">
    <source>
        <dbReference type="PROSITE" id="PS50977"/>
    </source>
</evidence>